<protein>
    <recommendedName>
        <fullName evidence="3">RNA polymerase sigma-70 region 4 domain-containing protein</fullName>
    </recommendedName>
</protein>
<evidence type="ECO:0000313" key="2">
    <source>
        <dbReference type="Proteomes" id="UP001351900"/>
    </source>
</evidence>
<gene>
    <name evidence="1" type="ORF">V2V91_09950</name>
</gene>
<keyword evidence="2" id="KW-1185">Reference proteome</keyword>
<organism evidence="1 2">
    <name type="scientific">Microbacterium schleiferi</name>
    <dbReference type="NCBI Taxonomy" id="69362"/>
    <lineage>
        <taxon>Bacteria</taxon>
        <taxon>Bacillati</taxon>
        <taxon>Actinomycetota</taxon>
        <taxon>Actinomycetes</taxon>
        <taxon>Micrococcales</taxon>
        <taxon>Microbacteriaceae</taxon>
        <taxon>Microbacterium</taxon>
    </lineage>
</organism>
<dbReference type="RefSeq" id="WP_331791717.1">
    <property type="nucleotide sequence ID" value="NZ_BAAAUO010000011.1"/>
</dbReference>
<reference evidence="1 2" key="1">
    <citation type="submission" date="2024-01" db="EMBL/GenBank/DDBJ databases">
        <title>the genome sequence of strain Microbacterium schleiferi NBRC 15075.</title>
        <authorList>
            <person name="Ding Y."/>
            <person name="Zhang G."/>
        </authorList>
    </citation>
    <scope>NUCLEOTIDE SEQUENCE [LARGE SCALE GENOMIC DNA]</scope>
    <source>
        <strain evidence="1 2">NBRC 15075</strain>
    </source>
</reference>
<dbReference type="Proteomes" id="UP001351900">
    <property type="component" value="Unassembled WGS sequence"/>
</dbReference>
<dbReference type="EMBL" id="JAZHOV010000005">
    <property type="protein sequence ID" value="MEF2255452.1"/>
    <property type="molecule type" value="Genomic_DNA"/>
</dbReference>
<evidence type="ECO:0008006" key="3">
    <source>
        <dbReference type="Google" id="ProtNLM"/>
    </source>
</evidence>
<accession>A0ABU7V6Z1</accession>
<proteinExistence type="predicted"/>
<evidence type="ECO:0000313" key="1">
    <source>
        <dbReference type="EMBL" id="MEF2255452.1"/>
    </source>
</evidence>
<comment type="caution">
    <text evidence="1">The sequence shown here is derived from an EMBL/GenBank/DDBJ whole genome shotgun (WGS) entry which is preliminary data.</text>
</comment>
<sequence length="72" mass="8062">MHRSTLHEIVRRQGLERLPGIVTPEQKVLAEAYAQGATLAELAAEHQMGPNRVARQLRAAGVELRPRGRRRS</sequence>
<name>A0ABU7V6Z1_9MICO</name>